<dbReference type="GO" id="GO:0010906">
    <property type="term" value="P:regulation of glucose metabolic process"/>
    <property type="evidence" value="ECO:0007669"/>
    <property type="project" value="TreeGrafter"/>
</dbReference>
<dbReference type="CDD" id="cd16929">
    <property type="entry name" value="HATPase_PDK-like"/>
    <property type="match status" value="1"/>
</dbReference>
<dbReference type="SUPFAM" id="SSF55874">
    <property type="entry name" value="ATPase domain of HSP90 chaperone/DNA topoisomerase II/histidine kinase"/>
    <property type="match status" value="1"/>
</dbReference>
<comment type="catalytic activity">
    <reaction evidence="7">
        <text>L-seryl-[pyruvate dehydrogenase E1 alpha subunit] + ATP = O-phospho-L-seryl-[pyruvate dehydrogenase E1 alpha subunit] + ADP + H(+)</text>
        <dbReference type="Rhea" id="RHEA:23052"/>
        <dbReference type="Rhea" id="RHEA-COMP:13689"/>
        <dbReference type="Rhea" id="RHEA-COMP:13690"/>
        <dbReference type="ChEBI" id="CHEBI:15378"/>
        <dbReference type="ChEBI" id="CHEBI:29999"/>
        <dbReference type="ChEBI" id="CHEBI:30616"/>
        <dbReference type="ChEBI" id="CHEBI:83421"/>
        <dbReference type="ChEBI" id="CHEBI:456216"/>
        <dbReference type="EC" id="2.7.11.2"/>
    </reaction>
</comment>
<comment type="caution">
    <text evidence="11">The sequence shown here is derived from an EMBL/GenBank/DDBJ whole genome shotgun (WGS) entry which is preliminary data.</text>
</comment>
<dbReference type="GO" id="GO:0004740">
    <property type="term" value="F:pyruvate dehydrogenase (acetyl-transferring) kinase activity"/>
    <property type="evidence" value="ECO:0007669"/>
    <property type="project" value="UniProtKB-EC"/>
</dbReference>
<evidence type="ECO:0000256" key="1">
    <source>
        <dbReference type="ARBA" id="ARBA00006155"/>
    </source>
</evidence>
<keyword evidence="5 8" id="KW-0067">ATP-binding</keyword>
<keyword evidence="12" id="KW-1185">Reference proteome</keyword>
<dbReference type="SMART" id="SM00387">
    <property type="entry name" value="HATPase_c"/>
    <property type="match status" value="1"/>
</dbReference>
<dbReference type="PROSITE" id="PS50109">
    <property type="entry name" value="HIS_KIN"/>
    <property type="match status" value="1"/>
</dbReference>
<evidence type="ECO:0000256" key="7">
    <source>
        <dbReference type="ARBA" id="ARBA00048201"/>
    </source>
</evidence>
<evidence type="ECO:0000256" key="9">
    <source>
        <dbReference type="SAM" id="MobiDB-lite"/>
    </source>
</evidence>
<dbReference type="PRINTS" id="PR00344">
    <property type="entry name" value="BCTRLSENSOR"/>
</dbReference>
<dbReference type="Gene3D" id="1.20.140.20">
    <property type="entry name" value="Alpha-ketoacid/pyruvate dehydrogenase kinase, N-terminal domain"/>
    <property type="match status" value="1"/>
</dbReference>
<dbReference type="SUPFAM" id="SSF69012">
    <property type="entry name" value="alpha-ketoacid dehydrogenase kinase, N-terminal domain"/>
    <property type="match status" value="1"/>
</dbReference>
<evidence type="ECO:0000256" key="4">
    <source>
        <dbReference type="ARBA" id="ARBA00022777"/>
    </source>
</evidence>
<dbReference type="EMBL" id="JWZX01002768">
    <property type="protein sequence ID" value="KOO27073.1"/>
    <property type="molecule type" value="Genomic_DNA"/>
</dbReference>
<dbReference type="PANTHER" id="PTHR11947:SF3">
    <property type="entry name" value="[PYRUVATE DEHYDROGENASE (ACETYL-TRANSFERRING)] KINASE, MITOCHONDRIAL"/>
    <property type="match status" value="1"/>
</dbReference>
<gene>
    <name evidence="11" type="ORF">Ctob_006650</name>
</gene>
<keyword evidence="11" id="KW-0670">Pyruvate</keyword>
<reference evidence="12" key="1">
    <citation type="journal article" date="2015" name="PLoS Genet.">
        <title>Genome Sequence and Transcriptome Analyses of Chrysochromulina tobin: Metabolic Tools for Enhanced Algal Fitness in the Prominent Order Prymnesiales (Haptophyceae).</title>
        <authorList>
            <person name="Hovde B.T."/>
            <person name="Deodato C.R."/>
            <person name="Hunsperger H.M."/>
            <person name="Ryken S.A."/>
            <person name="Yost W."/>
            <person name="Jha R.K."/>
            <person name="Patterson J."/>
            <person name="Monnat R.J. Jr."/>
            <person name="Barlow S.B."/>
            <person name="Starkenburg S.R."/>
            <person name="Cattolico R.A."/>
        </authorList>
    </citation>
    <scope>NUCLEOTIDE SEQUENCE</scope>
    <source>
        <strain evidence="12">CCMP291</strain>
    </source>
</reference>
<keyword evidence="2 8" id="KW-0808">Transferase</keyword>
<proteinExistence type="inferred from homology"/>
<sequence>MLARVCSSQLQLLRSSARPLLGRSLAAARPLVGTSRSRSSSPATAPGPEGETLDQELRRLASYGQTSVSLKATLDTGLGLLLAPACTNSTGLTKRQRTLIQIATFLKRELPVRLARRAVELQQLPEGLHNMRSVKRVREWYEHSFVDIRRSAMPVDVATEQAFHDLLHTIYERHAPTLVTMARGVHELRKEMLATNEKGEFADKREIHTFLDKFYMSRIGIRILIGQYLELHREDQLDGYVGLINRHTSPAEVFRQAVEDATYLCEREHGDAPEVVLMGRTDLTFSYIPSHLYYIMFELLKNSLRATCEHHGSKRQTLPVVKVIIADGENNEDVVIKISDEGGGIPRSHMQRIWSYLFTTAKPAFGGAEDGGFSSFGDHTTDTPLAGLGYGLPISRSYARYFGGDLNLMSMEGHGTDAFLHLPRLGNRDEPLH</sequence>
<dbReference type="InterPro" id="IPR036890">
    <property type="entry name" value="HATPase_C_sf"/>
</dbReference>
<keyword evidence="3 8" id="KW-0547">Nucleotide-binding</keyword>
<dbReference type="GO" id="GO:0005759">
    <property type="term" value="C:mitochondrial matrix"/>
    <property type="evidence" value="ECO:0007669"/>
    <property type="project" value="UniProtKB-SubCell"/>
</dbReference>
<comment type="subcellular location">
    <subcellularLocation>
        <location evidence="8">Mitochondrion matrix</location>
    </subcellularLocation>
</comment>
<dbReference type="InterPro" id="IPR039028">
    <property type="entry name" value="BCKD/PDK"/>
</dbReference>
<protein>
    <recommendedName>
        <fullName evidence="8">Protein-serine/threonine kinase</fullName>
        <ecNumber evidence="8">2.7.11.-</ecNumber>
    </recommendedName>
</protein>
<evidence type="ECO:0000256" key="5">
    <source>
        <dbReference type="ARBA" id="ARBA00022840"/>
    </source>
</evidence>
<name>A0A0M0JLE5_9EUKA</name>
<keyword evidence="4 8" id="KW-0418">Kinase</keyword>
<dbReference type="PANTHER" id="PTHR11947">
    <property type="entry name" value="PYRUVATE DEHYDROGENASE KINASE"/>
    <property type="match status" value="1"/>
</dbReference>
<feature type="compositionally biased region" description="Low complexity" evidence="9">
    <location>
        <begin position="33"/>
        <end position="47"/>
    </location>
</feature>
<evidence type="ECO:0000313" key="11">
    <source>
        <dbReference type="EMBL" id="KOO27073.1"/>
    </source>
</evidence>
<dbReference type="Pfam" id="PF10436">
    <property type="entry name" value="BCDHK_Adom3"/>
    <property type="match status" value="1"/>
</dbReference>
<evidence type="ECO:0000256" key="6">
    <source>
        <dbReference type="ARBA" id="ARBA00023128"/>
    </source>
</evidence>
<keyword evidence="6 8" id="KW-0496">Mitochondrion</keyword>
<evidence type="ECO:0000259" key="10">
    <source>
        <dbReference type="PROSITE" id="PS50109"/>
    </source>
</evidence>
<dbReference type="GO" id="GO:0005524">
    <property type="term" value="F:ATP binding"/>
    <property type="evidence" value="ECO:0007669"/>
    <property type="project" value="UniProtKB-UniRule"/>
</dbReference>
<dbReference type="InterPro" id="IPR004358">
    <property type="entry name" value="Sig_transdc_His_kin-like_C"/>
</dbReference>
<dbReference type="Proteomes" id="UP000037460">
    <property type="component" value="Unassembled WGS sequence"/>
</dbReference>
<evidence type="ECO:0000313" key="12">
    <source>
        <dbReference type="Proteomes" id="UP000037460"/>
    </source>
</evidence>
<dbReference type="EC" id="2.7.11.-" evidence="8"/>
<feature type="domain" description="Histidine kinase" evidence="10">
    <location>
        <begin position="183"/>
        <end position="426"/>
    </location>
</feature>
<dbReference type="InterPro" id="IPR003594">
    <property type="entry name" value="HATPase_dom"/>
</dbReference>
<dbReference type="InterPro" id="IPR005467">
    <property type="entry name" value="His_kinase_dom"/>
</dbReference>
<evidence type="ECO:0000256" key="8">
    <source>
        <dbReference type="RuleBase" id="RU366032"/>
    </source>
</evidence>
<evidence type="ECO:0000256" key="2">
    <source>
        <dbReference type="ARBA" id="ARBA00022679"/>
    </source>
</evidence>
<evidence type="ECO:0000256" key="3">
    <source>
        <dbReference type="ARBA" id="ARBA00022741"/>
    </source>
</evidence>
<dbReference type="OrthoDB" id="241648at2759"/>
<dbReference type="InterPro" id="IPR036784">
    <property type="entry name" value="AK/P_DHK_N_sf"/>
</dbReference>
<organism evidence="11 12">
    <name type="scientific">Chrysochromulina tobinii</name>
    <dbReference type="NCBI Taxonomy" id="1460289"/>
    <lineage>
        <taxon>Eukaryota</taxon>
        <taxon>Haptista</taxon>
        <taxon>Haptophyta</taxon>
        <taxon>Prymnesiophyceae</taxon>
        <taxon>Prymnesiales</taxon>
        <taxon>Chrysochromulinaceae</taxon>
        <taxon>Chrysochromulina</taxon>
    </lineage>
</organism>
<dbReference type="InterPro" id="IPR018955">
    <property type="entry name" value="BCDHK/PDK_N"/>
</dbReference>
<comment type="similarity">
    <text evidence="1 8">Belongs to the PDK/BCKDK protein kinase family.</text>
</comment>
<dbReference type="Gene3D" id="3.30.565.10">
    <property type="entry name" value="Histidine kinase-like ATPase, C-terminal domain"/>
    <property type="match status" value="1"/>
</dbReference>
<dbReference type="AlphaFoldDB" id="A0A0M0JLE5"/>
<accession>A0A0M0JLE5</accession>
<feature type="region of interest" description="Disordered" evidence="9">
    <location>
        <begin position="31"/>
        <end position="51"/>
    </location>
</feature>
<dbReference type="Pfam" id="PF02518">
    <property type="entry name" value="HATPase_c"/>
    <property type="match status" value="1"/>
</dbReference>